<comment type="caution">
    <text evidence="1">The sequence shown here is derived from an EMBL/GenBank/DDBJ whole genome shotgun (WGS) entry which is preliminary data.</text>
</comment>
<proteinExistence type="predicted"/>
<dbReference type="AlphaFoldDB" id="A0A928YRG7"/>
<organism evidence="1 2">
    <name type="scientific">Sphingobacterium hungaricum</name>
    <dbReference type="NCBI Taxonomy" id="2082723"/>
    <lineage>
        <taxon>Bacteria</taxon>
        <taxon>Pseudomonadati</taxon>
        <taxon>Bacteroidota</taxon>
        <taxon>Sphingobacteriia</taxon>
        <taxon>Sphingobacteriales</taxon>
        <taxon>Sphingobacteriaceae</taxon>
        <taxon>Sphingobacterium</taxon>
    </lineage>
</organism>
<evidence type="ECO:0000313" key="2">
    <source>
        <dbReference type="Proteomes" id="UP000616201"/>
    </source>
</evidence>
<dbReference type="Proteomes" id="UP000616201">
    <property type="component" value="Unassembled WGS sequence"/>
</dbReference>
<reference evidence="1" key="1">
    <citation type="submission" date="2018-02" db="EMBL/GenBank/DDBJ databases">
        <authorList>
            <person name="Vasarhelyi B.M."/>
            <person name="Deshmukh S."/>
            <person name="Balint B."/>
            <person name="Kukolya J."/>
        </authorList>
    </citation>
    <scope>NUCLEOTIDE SEQUENCE</scope>
    <source>
        <strain evidence="1">KB22</strain>
    </source>
</reference>
<name>A0A928YRG7_9SPHI</name>
<dbReference type="EMBL" id="PRDK01000009">
    <property type="protein sequence ID" value="MBE8714974.1"/>
    <property type="molecule type" value="Genomic_DNA"/>
</dbReference>
<keyword evidence="2" id="KW-1185">Reference proteome</keyword>
<accession>A0A928YRG7</accession>
<gene>
    <name evidence="1" type="ORF">C4F49_14920</name>
</gene>
<sequence>MQSEELSDGSNVVFTLEGINEDESLDLLASTSKGFSNSLSSSSNQISTNKNNIVNMNGLVASFTLQESSNFSTAIDSTKLVSSSKSINKLAAVSILPNTVKYRLILYDKSTNPSTFVSSTLATPGTAIAIPVVKGKNYDWVAFSFNDNSDPGSSSTNIETDNRDLLHAFGTTGVIPGVGGDGTDVSVPIKITLKHKLCKITVEINAANYVGNITALNASLASANYFSKGTLDLKTGTISDISAYTVPQAITFTPATAASIKTATYYTAGTTAINPFSVNLNNISILSNSITRAMATTQPFTWTTIVPGPSKNYTAKIEFLKLDRSKLKIISAGSSIYGIYNDSRSGLYQALVSTPNNFGPDGIVATTSANWSITNFDATSGSLSTLNTGGYKFLYLGYAYQISAAEANAIIAFLDAGNTVFIATERPGSTGESSLLTIYAGTNSYTSWSYLATNTSNAVLNGRFGDARGKTIGNDAGLGYVMTNTNSVLIDVLASSSSSPFYVAFFKSKTRKLYWVGDGGFTVYSSSYATPGSANGAGSFPFLMNGSKVPYIGNWYTSSNVSNSTVVLNILTQALVEAQ</sequence>
<evidence type="ECO:0000313" key="1">
    <source>
        <dbReference type="EMBL" id="MBE8714974.1"/>
    </source>
</evidence>
<protein>
    <submittedName>
        <fullName evidence="1">Uncharacterized protein</fullName>
    </submittedName>
</protein>